<protein>
    <submittedName>
        <fullName evidence="1">Uncharacterized protein</fullName>
    </submittedName>
</protein>
<keyword evidence="2" id="KW-1185">Reference proteome</keyword>
<name>A0AA36NEE7_9DINO</name>
<gene>
    <name evidence="1" type="ORF">EVOR1521_LOCUS26570</name>
</gene>
<sequence length="323" mass="36248">MASLAADRHPKRPRLESRRCQDATEAAAKLLRRMHPEDAAVLESLRAMEVTTTEGRNLSKVLEARHGPGFWEPGLAQGSDQDFLDRLIACGRKYALSIVGGVWKAHIYKEYKLQLAYIHEYFRARAKTVENELQQLHELADLPQEWRDFFDKVQENGQVKITDLAGGPGCCAFGASHFFHELGIRSAVTVLDPVEDWAWCSKELGFEFKVSSTLSDMLLEEAVFMADVVLLGWAVNFAARAFWDRLRVALGTRGRFVPGCNPHALVMVVDRGLDKMLFRDKRARELSKPGVVQRDHGSNVTYSFLVSDDAESEHADAADADDT</sequence>
<reference evidence="1" key="1">
    <citation type="submission" date="2023-08" db="EMBL/GenBank/DDBJ databases">
        <authorList>
            <person name="Chen Y."/>
            <person name="Shah S."/>
            <person name="Dougan E. K."/>
            <person name="Thang M."/>
            <person name="Chan C."/>
        </authorList>
    </citation>
    <scope>NUCLEOTIDE SEQUENCE</scope>
</reference>
<dbReference type="Proteomes" id="UP001178507">
    <property type="component" value="Unassembled WGS sequence"/>
</dbReference>
<evidence type="ECO:0000313" key="1">
    <source>
        <dbReference type="EMBL" id="CAJ1404032.1"/>
    </source>
</evidence>
<dbReference type="AlphaFoldDB" id="A0AA36NEE7"/>
<dbReference type="EMBL" id="CAUJNA010003520">
    <property type="protein sequence ID" value="CAJ1404032.1"/>
    <property type="molecule type" value="Genomic_DNA"/>
</dbReference>
<evidence type="ECO:0000313" key="2">
    <source>
        <dbReference type="Proteomes" id="UP001178507"/>
    </source>
</evidence>
<accession>A0AA36NEE7</accession>
<organism evidence="1 2">
    <name type="scientific">Effrenium voratum</name>
    <dbReference type="NCBI Taxonomy" id="2562239"/>
    <lineage>
        <taxon>Eukaryota</taxon>
        <taxon>Sar</taxon>
        <taxon>Alveolata</taxon>
        <taxon>Dinophyceae</taxon>
        <taxon>Suessiales</taxon>
        <taxon>Symbiodiniaceae</taxon>
        <taxon>Effrenium</taxon>
    </lineage>
</organism>
<comment type="caution">
    <text evidence="1">The sequence shown here is derived from an EMBL/GenBank/DDBJ whole genome shotgun (WGS) entry which is preliminary data.</text>
</comment>
<proteinExistence type="predicted"/>